<dbReference type="EC" id="3.1.21.3" evidence="11"/>
<dbReference type="GO" id="GO:0005524">
    <property type="term" value="F:ATP binding"/>
    <property type="evidence" value="ECO:0007669"/>
    <property type="project" value="UniProtKB-KW"/>
</dbReference>
<comment type="catalytic activity">
    <reaction evidence="1 11">
        <text>Endonucleolytic cleavage of DNA to give random double-stranded fragments with terminal 5'-phosphates, ATP is simultaneously hydrolyzed.</text>
        <dbReference type="EC" id="3.1.21.3"/>
    </reaction>
</comment>
<dbReference type="Pfam" id="PF12008">
    <property type="entry name" value="EcoR124_C"/>
    <property type="match status" value="1"/>
</dbReference>
<dbReference type="RefSeq" id="WP_072623823.1">
    <property type="nucleotide sequence ID" value="NZ_CP013290.1"/>
</dbReference>
<dbReference type="GO" id="GO:0009307">
    <property type="term" value="P:DNA restriction-modification system"/>
    <property type="evidence" value="ECO:0007669"/>
    <property type="project" value="UniProtKB-KW"/>
</dbReference>
<evidence type="ECO:0000256" key="2">
    <source>
        <dbReference type="ARBA" id="ARBA00008598"/>
    </source>
</evidence>
<dbReference type="REBASE" id="174186">
    <property type="entry name" value="JteJYFY1ORF3155P"/>
</dbReference>
<dbReference type="SUPFAM" id="SSF52540">
    <property type="entry name" value="P-loop containing nucleoside triphosphate hydrolases"/>
    <property type="match status" value="1"/>
</dbReference>
<dbReference type="Gene3D" id="1.20.58.2040">
    <property type="match status" value="1"/>
</dbReference>
<dbReference type="CDD" id="cd18800">
    <property type="entry name" value="SF2_C_EcoR124I-like"/>
    <property type="match status" value="1"/>
</dbReference>
<keyword evidence="10 11" id="KW-0238">DNA-binding</keyword>
<comment type="subunit">
    <text evidence="3 11">The type I restriction/modification system is composed of three polypeptides R, M and S.</text>
</comment>
<evidence type="ECO:0000256" key="5">
    <source>
        <dbReference type="ARBA" id="ARBA00022741"/>
    </source>
</evidence>
<dbReference type="InterPro" id="IPR014001">
    <property type="entry name" value="Helicase_ATP-bd"/>
</dbReference>
<accession>A0A1L3ME19</accession>
<evidence type="ECO:0000256" key="3">
    <source>
        <dbReference type="ARBA" id="ARBA00011296"/>
    </source>
</evidence>
<dbReference type="Pfam" id="PF18766">
    <property type="entry name" value="SWI2_SNF2"/>
    <property type="match status" value="1"/>
</dbReference>
<evidence type="ECO:0000256" key="8">
    <source>
        <dbReference type="ARBA" id="ARBA00022801"/>
    </source>
</evidence>
<dbReference type="GO" id="GO:0004386">
    <property type="term" value="F:helicase activity"/>
    <property type="evidence" value="ECO:0007669"/>
    <property type="project" value="UniProtKB-KW"/>
</dbReference>
<dbReference type="InterPro" id="IPR040980">
    <property type="entry name" value="SWI2_SNF2"/>
</dbReference>
<comment type="function">
    <text evidence="11">Subunit R is required for both nuclease and ATPase activities, but not for modification.</text>
</comment>
<gene>
    <name evidence="13" type="ORF">ASJ30_03165</name>
</gene>
<dbReference type="PANTHER" id="PTHR30195:SF16">
    <property type="entry name" value="TYPE I RESTRICTION ENZYME ENDONUCLEASE SUBUNIT"/>
    <property type="match status" value="1"/>
</dbReference>
<protein>
    <recommendedName>
        <fullName evidence="11">Type I restriction enzyme endonuclease subunit</fullName>
        <shortName evidence="11">R protein</shortName>
        <ecNumber evidence="11">3.1.21.3</ecNumber>
    </recommendedName>
</protein>
<dbReference type="GO" id="GO:0009035">
    <property type="term" value="F:type I site-specific deoxyribonuclease activity"/>
    <property type="evidence" value="ECO:0007669"/>
    <property type="project" value="UniProtKB-EC"/>
</dbReference>
<evidence type="ECO:0000313" key="13">
    <source>
        <dbReference type="EMBL" id="APH00657.1"/>
    </source>
</evidence>
<keyword evidence="6 11" id="KW-0680">Restriction system</keyword>
<dbReference type="InterPro" id="IPR007409">
    <property type="entry name" value="Restrct_endonuc_type1_HsdR_N"/>
</dbReference>
<dbReference type="SMART" id="SM00487">
    <property type="entry name" value="DEXDc"/>
    <property type="match status" value="1"/>
</dbReference>
<keyword evidence="13" id="KW-0347">Helicase</keyword>
<name>A0A1L3ME19_9MICO</name>
<dbReference type="InterPro" id="IPR051268">
    <property type="entry name" value="Type-I_R_enzyme_R_subunit"/>
</dbReference>
<organism evidence="13 14">
    <name type="scientific">Janibacter indicus</name>
    <dbReference type="NCBI Taxonomy" id="857417"/>
    <lineage>
        <taxon>Bacteria</taxon>
        <taxon>Bacillati</taxon>
        <taxon>Actinomycetota</taxon>
        <taxon>Actinomycetes</taxon>
        <taxon>Micrococcales</taxon>
        <taxon>Intrasporangiaceae</taxon>
        <taxon>Janibacter</taxon>
    </lineage>
</organism>
<evidence type="ECO:0000313" key="14">
    <source>
        <dbReference type="Proteomes" id="UP000182938"/>
    </source>
</evidence>
<sequence length="1048" mass="119229">MSDAPARTFDPIAVSSESTVVAEYVHDPSQADAYQSESALENEVIRLLEGQAYDYLPITSEAELVANLRMQLEKVNKISFSNAEWEQFYTTKIAGANDGIVEKTVRVQEDHVQILRRDDGSTKNIALVDKTNIHNNRLQVINQYEIGRGEGDTGEGGAKYANRYDVTVLVNGLPMVHIELKRRGVDIREAFNQINRYQRESFWSGSGLFEYVQLFVISNGTLTKYYSNSTRNRHLAEQKKTGSTSKGRKTSNSFEFTSWWADANNKPITELTAFVKTFFAKHTLLNILTKYCVLTADRDLLVMRPYQIVATERILQKIQVSTNYKTLGTLDAGGYVWHTTGSGKTLTSFKAAQLASKMPSVDKVLFVVDRKDLDYQTMREYDRFEKGAANSNTSTAVLKKQLEDRGARIIITTIQKLSTFIKANKGHEVFSGHAVIIFDECHRSQFGDMHTDITRAFKKYNLFGFTGTPIFAANASSGGNPQLRTTEQAFGDKLHTYTIVDAITDKNVLPFRIDYINTIKVGNPDDSQVSAIDRERALLDVRRIRDVVAYTLEHFDQKTKRSSSYEHGVVTNVADSVRGRRQAEAIKERKRVRGFNALFATASIDAARRYYNQFQLQMEELPPDKRLKVGLIFSYGANEAEADGILDDEAFDTDALDLDTRSFLEDAIQDYNDMFGTSYDTSADRFQNYYKDLSQRMKNREIDLVIVVNMFLTGFDATTLNTLFVDKNLRAHGLIQAYSRTNRILNSVKTYGNIVAFRDLEEETNAALELFGNKDARGVVLLKPYGDYYGEYVDKVTELLTHFPIGQQIVGEQAQKDFIQLFGAILRLQNILTSFDDFDGNDSLTERQRQDYTSIYLRLRDEYTRDRDSDREVINDDVVFEIELVKQVEINVDYILMLVEKLRAEKGDGDDKEVRAEITRAVDASPTLRSKRDLVEDFVESVSLQGAVDEQWQSYISAKREAELQELIEAHKLKLEETQSFVDEAFRDGQLRTAGTEITRILPPVSRFNRESNHGDKKKRVIEALSRFFERFRGLASGDEESRDGGQQ</sequence>
<comment type="similarity">
    <text evidence="2 11">Belongs to the HsdR family.</text>
</comment>
<dbReference type="Proteomes" id="UP000182938">
    <property type="component" value="Chromosome"/>
</dbReference>
<dbReference type="Pfam" id="PF22679">
    <property type="entry name" value="T1R_D3-like"/>
    <property type="match status" value="1"/>
</dbReference>
<dbReference type="PROSITE" id="PS51192">
    <property type="entry name" value="HELICASE_ATP_BIND_1"/>
    <property type="match status" value="1"/>
</dbReference>
<dbReference type="CDD" id="cd22332">
    <property type="entry name" value="HsdR_N"/>
    <property type="match status" value="1"/>
</dbReference>
<keyword evidence="8 11" id="KW-0378">Hydrolase</keyword>
<dbReference type="InterPro" id="IPR027417">
    <property type="entry name" value="P-loop_NTPase"/>
</dbReference>
<dbReference type="Pfam" id="PF04313">
    <property type="entry name" value="HSDR_N"/>
    <property type="match status" value="1"/>
</dbReference>
<evidence type="ECO:0000256" key="11">
    <source>
        <dbReference type="RuleBase" id="RU364115"/>
    </source>
</evidence>
<evidence type="ECO:0000256" key="9">
    <source>
        <dbReference type="ARBA" id="ARBA00022840"/>
    </source>
</evidence>
<feature type="domain" description="Helicase ATP-binding" evidence="12">
    <location>
        <begin position="325"/>
        <end position="487"/>
    </location>
</feature>
<evidence type="ECO:0000256" key="4">
    <source>
        <dbReference type="ARBA" id="ARBA00022722"/>
    </source>
</evidence>
<evidence type="ECO:0000256" key="1">
    <source>
        <dbReference type="ARBA" id="ARBA00000851"/>
    </source>
</evidence>
<keyword evidence="14" id="KW-1185">Reference proteome</keyword>
<evidence type="ECO:0000256" key="7">
    <source>
        <dbReference type="ARBA" id="ARBA00022759"/>
    </source>
</evidence>
<dbReference type="InterPro" id="IPR055180">
    <property type="entry name" value="HsdR_RecA-like_helicase_dom_2"/>
</dbReference>
<dbReference type="AlphaFoldDB" id="A0A1L3ME19"/>
<dbReference type="Gene3D" id="3.90.1570.50">
    <property type="match status" value="2"/>
</dbReference>
<dbReference type="InterPro" id="IPR022625">
    <property type="entry name" value="TypeI_RM_Rsu_C"/>
</dbReference>
<reference evidence="13 14" key="1">
    <citation type="submission" date="2015-11" db="EMBL/GenBank/DDBJ databases">
        <authorList>
            <person name="Zhang Y."/>
            <person name="Guo Z."/>
        </authorList>
    </citation>
    <scope>NUCLEOTIDE SEQUENCE [LARGE SCALE GENOMIC DNA]</scope>
    <source>
        <strain evidence="13 14">YFY001</strain>
    </source>
</reference>
<keyword evidence="7" id="KW-0255">Endonuclease</keyword>
<keyword evidence="4" id="KW-0540">Nuclease</keyword>
<dbReference type="Gene3D" id="3.40.50.300">
    <property type="entry name" value="P-loop containing nucleotide triphosphate hydrolases"/>
    <property type="match status" value="2"/>
</dbReference>
<proteinExistence type="inferred from homology"/>
<dbReference type="KEGG" id="jte:ASJ30_03165"/>
<keyword evidence="5 11" id="KW-0547">Nucleotide-binding</keyword>
<evidence type="ECO:0000256" key="6">
    <source>
        <dbReference type="ARBA" id="ARBA00022747"/>
    </source>
</evidence>
<keyword evidence="9 11" id="KW-0067">ATP-binding</keyword>
<dbReference type="NCBIfam" id="TIGR00348">
    <property type="entry name" value="hsdR"/>
    <property type="match status" value="1"/>
</dbReference>
<evidence type="ECO:0000256" key="10">
    <source>
        <dbReference type="ARBA" id="ARBA00023125"/>
    </source>
</evidence>
<dbReference type="EMBL" id="CP013290">
    <property type="protein sequence ID" value="APH00657.1"/>
    <property type="molecule type" value="Genomic_DNA"/>
</dbReference>
<evidence type="ECO:0000259" key="12">
    <source>
        <dbReference type="PROSITE" id="PS51192"/>
    </source>
</evidence>
<dbReference type="CDD" id="cd18030">
    <property type="entry name" value="DEXHc_RE_I_HsdR"/>
    <property type="match status" value="1"/>
</dbReference>
<dbReference type="PANTHER" id="PTHR30195">
    <property type="entry name" value="TYPE I SITE-SPECIFIC DEOXYRIBONUCLEASE PROTEIN SUBUNIT M AND R"/>
    <property type="match status" value="1"/>
</dbReference>
<dbReference type="InterPro" id="IPR004473">
    <property type="entry name" value="Restrct_endonuc_typeI_HsdR"/>
</dbReference>
<dbReference type="GO" id="GO:0003677">
    <property type="term" value="F:DNA binding"/>
    <property type="evidence" value="ECO:0007669"/>
    <property type="project" value="UniProtKB-KW"/>
</dbReference>